<name>A0ABV6NHT0_9BACI</name>
<evidence type="ECO:0000313" key="1">
    <source>
        <dbReference type="EMBL" id="MFC0560324.1"/>
    </source>
</evidence>
<proteinExistence type="predicted"/>
<keyword evidence="2" id="KW-1185">Reference proteome</keyword>
<comment type="caution">
    <text evidence="1">The sequence shown here is derived from an EMBL/GenBank/DDBJ whole genome shotgun (WGS) entry which is preliminary data.</text>
</comment>
<dbReference type="Proteomes" id="UP001589833">
    <property type="component" value="Unassembled WGS sequence"/>
</dbReference>
<organism evidence="1 2">
    <name type="scientific">Halalkalibacter alkalisediminis</name>
    <dbReference type="NCBI Taxonomy" id="935616"/>
    <lineage>
        <taxon>Bacteria</taxon>
        <taxon>Bacillati</taxon>
        <taxon>Bacillota</taxon>
        <taxon>Bacilli</taxon>
        <taxon>Bacillales</taxon>
        <taxon>Bacillaceae</taxon>
        <taxon>Halalkalibacter</taxon>
    </lineage>
</organism>
<protein>
    <submittedName>
        <fullName evidence="1">Uncharacterized protein</fullName>
    </submittedName>
</protein>
<reference evidence="1 2" key="1">
    <citation type="submission" date="2024-09" db="EMBL/GenBank/DDBJ databases">
        <authorList>
            <person name="Sun Q."/>
            <person name="Mori K."/>
        </authorList>
    </citation>
    <scope>NUCLEOTIDE SEQUENCE [LARGE SCALE GENOMIC DNA]</scope>
    <source>
        <strain evidence="1 2">NCAIM B.02301</strain>
    </source>
</reference>
<sequence>MFISCEMVGGGTETVIRDGHLLALDDPEIRKLASRFGDPALLLSESWIPAVPGLNMGGDYWEHYARDPEDWVMTELNICENYHPLFMSMVGADPKYCNNPLWKVPNSHDSCSCGGHHE</sequence>
<evidence type="ECO:0000313" key="2">
    <source>
        <dbReference type="Proteomes" id="UP001589833"/>
    </source>
</evidence>
<dbReference type="EMBL" id="JBHLTR010000022">
    <property type="protein sequence ID" value="MFC0560324.1"/>
    <property type="molecule type" value="Genomic_DNA"/>
</dbReference>
<accession>A0ABV6NHT0</accession>
<gene>
    <name evidence="1" type="ORF">ACFFH4_14920</name>
</gene>